<dbReference type="AlphaFoldDB" id="A0A1Y3Z4B0"/>
<sequence>MEKKLIDEAVSTHDLQEASVKESAVEDKHLQASVSDGDTQQPNSETNKEEIKKTVLPKLTRGEIFTLSVLLGMGYSFGRIKINRDIDQKQVKKKISSILACNGIISPFLVVPAIVCLKAGLELEDDNGNPITEDTPNLALILIVIDGQHRMEALRQLNKKLRKECKAEYEGYAYLPLIDDYDVPTLLREANSATNPWDGMDWLTQLLTTAQEKGISTEKLKWVKEKAKNGSDSAAWAWVNGGKTNSKTTCIKASTDNQKLKDLADITSFENDKKLYEAAAKSFEGNSAKVLGWKVLPEWIYKQLNFLMVMDMKRSEAMNLLVTFLEGLGTSNAQEISQMKKTPNQSKDNMIIAKLNELFADFQSQM</sequence>
<gene>
    <name evidence="2" type="ORF">B5F97_06720</name>
</gene>
<name>A0A1Y3Z4B0_9BACE</name>
<feature type="compositionally biased region" description="Polar residues" evidence="1">
    <location>
        <begin position="32"/>
        <end position="45"/>
    </location>
</feature>
<protein>
    <recommendedName>
        <fullName evidence="4">DGQHR domain-containing protein</fullName>
    </recommendedName>
</protein>
<feature type="compositionally biased region" description="Basic and acidic residues" evidence="1">
    <location>
        <begin position="1"/>
        <end position="30"/>
    </location>
</feature>
<evidence type="ECO:0000256" key="1">
    <source>
        <dbReference type="SAM" id="MobiDB-lite"/>
    </source>
</evidence>
<proteinExistence type="predicted"/>
<accession>A0A1Y3Z4B0</accession>
<reference evidence="3" key="1">
    <citation type="submission" date="2017-04" db="EMBL/GenBank/DDBJ databases">
        <title>Function of individual gut microbiota members based on whole genome sequencing of pure cultures obtained from chicken caecum.</title>
        <authorList>
            <person name="Medvecky M."/>
            <person name="Cejkova D."/>
            <person name="Polansky O."/>
            <person name="Karasova D."/>
            <person name="Kubasova T."/>
            <person name="Cizek A."/>
            <person name="Rychlik I."/>
        </authorList>
    </citation>
    <scope>NUCLEOTIDE SEQUENCE [LARGE SCALE GENOMIC DNA]</scope>
    <source>
        <strain evidence="3">An43</strain>
    </source>
</reference>
<feature type="region of interest" description="Disordered" evidence="1">
    <location>
        <begin position="1"/>
        <end position="49"/>
    </location>
</feature>
<comment type="caution">
    <text evidence="2">The sequence shown here is derived from an EMBL/GenBank/DDBJ whole genome shotgun (WGS) entry which is preliminary data.</text>
</comment>
<organism evidence="2 3">
    <name type="scientific">Bacteroides clarus</name>
    <dbReference type="NCBI Taxonomy" id="626929"/>
    <lineage>
        <taxon>Bacteria</taxon>
        <taxon>Pseudomonadati</taxon>
        <taxon>Bacteroidota</taxon>
        <taxon>Bacteroidia</taxon>
        <taxon>Bacteroidales</taxon>
        <taxon>Bacteroidaceae</taxon>
        <taxon>Bacteroides</taxon>
    </lineage>
</organism>
<evidence type="ECO:0000313" key="3">
    <source>
        <dbReference type="Proteomes" id="UP000195386"/>
    </source>
</evidence>
<evidence type="ECO:0000313" key="2">
    <source>
        <dbReference type="EMBL" id="OUO01351.1"/>
    </source>
</evidence>
<dbReference type="Proteomes" id="UP000195386">
    <property type="component" value="Unassembled WGS sequence"/>
</dbReference>
<dbReference type="RefSeq" id="WP_087425831.1">
    <property type="nucleotide sequence ID" value="NZ_NFII01000005.1"/>
</dbReference>
<dbReference type="EMBL" id="NFII01000005">
    <property type="protein sequence ID" value="OUO01351.1"/>
    <property type="molecule type" value="Genomic_DNA"/>
</dbReference>
<evidence type="ECO:0008006" key="4">
    <source>
        <dbReference type="Google" id="ProtNLM"/>
    </source>
</evidence>